<keyword evidence="5 11" id="KW-0378">Hydrolase</keyword>
<evidence type="ECO:0000256" key="2">
    <source>
        <dbReference type="ARBA" id="ARBA00022563"/>
    </source>
</evidence>
<evidence type="ECO:0000256" key="5">
    <source>
        <dbReference type="ARBA" id="ARBA00022801"/>
    </source>
</evidence>
<feature type="binding site" evidence="11">
    <location>
        <begin position="163"/>
        <end position="165"/>
    </location>
    <ligand>
        <name>NADP(+)</name>
        <dbReference type="ChEBI" id="CHEBI:58349"/>
    </ligand>
</feature>
<dbReference type="InterPro" id="IPR046346">
    <property type="entry name" value="Aminoacid_DH-like_N_sf"/>
</dbReference>
<dbReference type="InterPro" id="IPR020630">
    <property type="entry name" value="THF_DH/CycHdrlase_cat_dom"/>
</dbReference>
<organism evidence="14 15">
    <name type="scientific">Peptoniphilus koenoeneniae</name>
    <dbReference type="NCBI Taxonomy" id="507751"/>
    <lineage>
        <taxon>Bacteria</taxon>
        <taxon>Bacillati</taxon>
        <taxon>Bacillota</taxon>
        <taxon>Tissierellia</taxon>
        <taxon>Tissierellales</taxon>
        <taxon>Peptoniphilaceae</taxon>
        <taxon>Peptoniphilus</taxon>
    </lineage>
</organism>
<keyword evidence="6 11" id="KW-0521">NADP</keyword>
<dbReference type="CDD" id="cd01080">
    <property type="entry name" value="NAD_bind_m-THF_DH_Cyclohyd"/>
    <property type="match status" value="1"/>
</dbReference>
<evidence type="ECO:0000259" key="13">
    <source>
        <dbReference type="Pfam" id="PF02882"/>
    </source>
</evidence>
<keyword evidence="10 11" id="KW-0511">Multifunctional enzyme</keyword>
<accession>A0ABU0ASI9</accession>
<sequence>MILKGKELADLIRSEIKADVENLKNKNIIPTLAIIRLGDEVADISYENMLRKNCEKLDIKLDIYKFKRDETTEIIKNKILELNNDHRIGGILIFRPLPKSLDEDLINNTISPQKDIDCMNPLNKAKLYIGETNGFMPLSPLAASFLLDYYGFDLEGKDCLIINKSTVVGKPLTMLLLSKGATVTIAHSKTKNLKEKCKNADFVFTAMGRAEMLNMEYFTENSVIIDIGFSRNKSGKLCGDIDFDNVVDKAKAISPVPGGVGPLTNVLLIKQLLKFYK</sequence>
<dbReference type="PANTHER" id="PTHR48099">
    <property type="entry name" value="C-1-TETRAHYDROFOLATE SYNTHASE, CYTOPLASMIC-RELATED"/>
    <property type="match status" value="1"/>
</dbReference>
<keyword evidence="8 11" id="KW-0368">Histidine biosynthesis</keyword>
<comment type="similarity">
    <text evidence="11">Belongs to the tetrahydrofolate dehydrogenase/cyclohydrolase family.</text>
</comment>
<evidence type="ECO:0000313" key="15">
    <source>
        <dbReference type="Proteomes" id="UP001236559"/>
    </source>
</evidence>
<keyword evidence="9 11" id="KW-0486">Methionine biosynthesis</keyword>
<comment type="caution">
    <text evidence="14">The sequence shown here is derived from an EMBL/GenBank/DDBJ whole genome shotgun (WGS) entry which is preliminary data.</text>
</comment>
<dbReference type="InterPro" id="IPR000672">
    <property type="entry name" value="THF_DH/CycHdrlase"/>
</dbReference>
<evidence type="ECO:0000256" key="4">
    <source>
        <dbReference type="ARBA" id="ARBA00022755"/>
    </source>
</evidence>
<evidence type="ECO:0000256" key="8">
    <source>
        <dbReference type="ARBA" id="ARBA00023102"/>
    </source>
</evidence>
<protein>
    <recommendedName>
        <fullName evidence="11">Bifunctional protein FolD</fullName>
    </recommendedName>
    <domain>
        <recommendedName>
            <fullName evidence="11">Methylenetetrahydrofolate dehydrogenase</fullName>
            <ecNumber evidence="11">1.5.1.5</ecNumber>
        </recommendedName>
    </domain>
    <domain>
        <recommendedName>
            <fullName evidence="11">Methenyltetrahydrofolate cyclohydrolase</fullName>
            <ecNumber evidence="11">3.5.4.9</ecNumber>
        </recommendedName>
    </domain>
</protein>
<keyword evidence="15" id="KW-1185">Reference proteome</keyword>
<dbReference type="EC" id="3.5.4.9" evidence="11"/>
<dbReference type="GO" id="GO:0004477">
    <property type="term" value="F:methenyltetrahydrofolate cyclohydrolase activity"/>
    <property type="evidence" value="ECO:0007669"/>
    <property type="project" value="UniProtKB-EC"/>
</dbReference>
<keyword evidence="3 11" id="KW-0028">Amino-acid biosynthesis</keyword>
<comment type="catalytic activity">
    <reaction evidence="11">
        <text>(6R)-5,10-methenyltetrahydrofolate + H2O = (6R)-10-formyltetrahydrofolate + H(+)</text>
        <dbReference type="Rhea" id="RHEA:23700"/>
        <dbReference type="ChEBI" id="CHEBI:15377"/>
        <dbReference type="ChEBI" id="CHEBI:15378"/>
        <dbReference type="ChEBI" id="CHEBI:57455"/>
        <dbReference type="ChEBI" id="CHEBI:195366"/>
        <dbReference type="EC" id="3.5.4.9"/>
    </reaction>
</comment>
<evidence type="ECO:0000256" key="9">
    <source>
        <dbReference type="ARBA" id="ARBA00023167"/>
    </source>
</evidence>
<dbReference type="PANTHER" id="PTHR48099:SF5">
    <property type="entry name" value="C-1-TETRAHYDROFOLATE SYNTHASE, CYTOPLASMIC"/>
    <property type="match status" value="1"/>
</dbReference>
<dbReference type="Pfam" id="PF00763">
    <property type="entry name" value="THF_DHG_CYH"/>
    <property type="match status" value="1"/>
</dbReference>
<dbReference type="EC" id="1.5.1.5" evidence="11"/>
<keyword evidence="4 11" id="KW-0658">Purine biosynthesis</keyword>
<dbReference type="SUPFAM" id="SSF53223">
    <property type="entry name" value="Aminoacid dehydrogenase-like, N-terminal domain"/>
    <property type="match status" value="1"/>
</dbReference>
<evidence type="ECO:0000256" key="7">
    <source>
        <dbReference type="ARBA" id="ARBA00023002"/>
    </source>
</evidence>
<name>A0ABU0ASI9_9FIRM</name>
<feature type="domain" description="Tetrahydrofolate dehydrogenase/cyclohydrolase NAD(P)-binding" evidence="13">
    <location>
        <begin position="138"/>
        <end position="276"/>
    </location>
</feature>
<dbReference type="GO" id="GO:0004488">
    <property type="term" value="F:methylenetetrahydrofolate dehydrogenase (NADP+) activity"/>
    <property type="evidence" value="ECO:0007669"/>
    <property type="project" value="UniProtKB-EC"/>
</dbReference>
<comment type="pathway">
    <text evidence="1 11">One-carbon metabolism; tetrahydrofolate interconversion.</text>
</comment>
<dbReference type="InterPro" id="IPR020631">
    <property type="entry name" value="THF_DH/CycHdrlase_NAD-bd_dom"/>
</dbReference>
<dbReference type="Gene3D" id="3.40.50.720">
    <property type="entry name" value="NAD(P)-binding Rossmann-like Domain"/>
    <property type="match status" value="1"/>
</dbReference>
<comment type="caution">
    <text evidence="11">Lacks conserved residue(s) required for the propagation of feature annotation.</text>
</comment>
<gene>
    <name evidence="11" type="primary">folD</name>
    <name evidence="14" type="ORF">J2S72_000159</name>
</gene>
<dbReference type="SUPFAM" id="SSF51735">
    <property type="entry name" value="NAD(P)-binding Rossmann-fold domains"/>
    <property type="match status" value="1"/>
</dbReference>
<evidence type="ECO:0000256" key="1">
    <source>
        <dbReference type="ARBA" id="ARBA00004777"/>
    </source>
</evidence>
<comment type="function">
    <text evidence="11">Catalyzes the oxidation of 5,10-methylenetetrahydrofolate to 5,10-methenyltetrahydrofolate and then the hydrolysis of 5,10-methenyltetrahydrofolate to 10-formyltetrahydrofolate.</text>
</comment>
<evidence type="ECO:0000256" key="3">
    <source>
        <dbReference type="ARBA" id="ARBA00022605"/>
    </source>
</evidence>
<keyword evidence="7 11" id="KW-0560">Oxidoreductase</keyword>
<dbReference type="Pfam" id="PF02882">
    <property type="entry name" value="THF_DHG_CYH_C"/>
    <property type="match status" value="1"/>
</dbReference>
<evidence type="ECO:0000256" key="10">
    <source>
        <dbReference type="ARBA" id="ARBA00023268"/>
    </source>
</evidence>
<keyword evidence="2 11" id="KW-0554">One-carbon metabolism</keyword>
<dbReference type="EMBL" id="JAUSTN010000001">
    <property type="protein sequence ID" value="MDQ0274163.1"/>
    <property type="molecule type" value="Genomic_DNA"/>
</dbReference>
<reference evidence="14 15" key="1">
    <citation type="submission" date="2023-07" db="EMBL/GenBank/DDBJ databases">
        <title>Genomic Encyclopedia of Type Strains, Phase IV (KMG-IV): sequencing the most valuable type-strain genomes for metagenomic binning, comparative biology and taxonomic classification.</title>
        <authorList>
            <person name="Goeker M."/>
        </authorList>
    </citation>
    <scope>NUCLEOTIDE SEQUENCE [LARGE SCALE GENOMIC DNA]</scope>
    <source>
        <strain evidence="14 15">DSM 22616</strain>
    </source>
</reference>
<proteinExistence type="inferred from homology"/>
<dbReference type="RefSeq" id="WP_023056399.1">
    <property type="nucleotide sequence ID" value="NZ_JAUSTN010000001.1"/>
</dbReference>
<dbReference type="Proteomes" id="UP001236559">
    <property type="component" value="Unassembled WGS sequence"/>
</dbReference>
<dbReference type="Gene3D" id="3.40.50.10860">
    <property type="entry name" value="Leucine Dehydrogenase, chain A, domain 1"/>
    <property type="match status" value="1"/>
</dbReference>
<dbReference type="PRINTS" id="PR00085">
    <property type="entry name" value="THFDHDRGNASE"/>
</dbReference>
<dbReference type="InterPro" id="IPR036291">
    <property type="entry name" value="NAD(P)-bd_dom_sf"/>
</dbReference>
<comment type="catalytic activity">
    <reaction evidence="11">
        <text>(6R)-5,10-methylene-5,6,7,8-tetrahydrofolate + NADP(+) = (6R)-5,10-methenyltetrahydrofolate + NADPH</text>
        <dbReference type="Rhea" id="RHEA:22812"/>
        <dbReference type="ChEBI" id="CHEBI:15636"/>
        <dbReference type="ChEBI" id="CHEBI:57455"/>
        <dbReference type="ChEBI" id="CHEBI:57783"/>
        <dbReference type="ChEBI" id="CHEBI:58349"/>
        <dbReference type="EC" id="1.5.1.5"/>
    </reaction>
</comment>
<evidence type="ECO:0000256" key="6">
    <source>
        <dbReference type="ARBA" id="ARBA00022857"/>
    </source>
</evidence>
<dbReference type="HAMAP" id="MF_01576">
    <property type="entry name" value="THF_DHG_CYH"/>
    <property type="match status" value="1"/>
</dbReference>
<evidence type="ECO:0000313" key="14">
    <source>
        <dbReference type="EMBL" id="MDQ0274163.1"/>
    </source>
</evidence>
<comment type="subunit">
    <text evidence="11">Homodimer.</text>
</comment>
<evidence type="ECO:0000256" key="11">
    <source>
        <dbReference type="HAMAP-Rule" id="MF_01576"/>
    </source>
</evidence>
<feature type="domain" description="Tetrahydrofolate dehydrogenase/cyclohydrolase catalytic" evidence="12">
    <location>
        <begin position="3"/>
        <end position="117"/>
    </location>
</feature>
<evidence type="ECO:0000259" key="12">
    <source>
        <dbReference type="Pfam" id="PF00763"/>
    </source>
</evidence>